<dbReference type="PANTHER" id="PTHR23504">
    <property type="entry name" value="MAJOR FACILITATOR SUPERFAMILY DOMAIN-CONTAINING PROTEIN 10"/>
    <property type="match status" value="1"/>
</dbReference>
<dbReference type="PANTHER" id="PTHR23504:SF15">
    <property type="entry name" value="MAJOR FACILITATOR SUPERFAMILY (MFS) PROFILE DOMAIN-CONTAINING PROTEIN"/>
    <property type="match status" value="1"/>
</dbReference>
<feature type="transmembrane region" description="Helical" evidence="7">
    <location>
        <begin position="739"/>
        <end position="760"/>
    </location>
</feature>
<feature type="chain" id="PRO_5013045160" evidence="8">
    <location>
        <begin position="23"/>
        <end position="1004"/>
    </location>
</feature>
<dbReference type="CDD" id="cd17330">
    <property type="entry name" value="MFS_SLC46_TetA_like"/>
    <property type="match status" value="1"/>
</dbReference>
<dbReference type="PROSITE" id="PS50850">
    <property type="entry name" value="MFS"/>
    <property type="match status" value="1"/>
</dbReference>
<dbReference type="Gene3D" id="3.60.130.10">
    <property type="entry name" value="Clavaminate synthase-like"/>
    <property type="match status" value="1"/>
</dbReference>
<dbReference type="GO" id="GO:0005506">
    <property type="term" value="F:iron ion binding"/>
    <property type="evidence" value="ECO:0007669"/>
    <property type="project" value="InterPro"/>
</dbReference>
<name>A0A1Q9CF06_SYMMI</name>
<feature type="transmembrane region" description="Helical" evidence="7">
    <location>
        <begin position="982"/>
        <end position="1000"/>
    </location>
</feature>
<dbReference type="InterPro" id="IPR036259">
    <property type="entry name" value="MFS_trans_sf"/>
</dbReference>
<feature type="domain" description="Major facilitator superfamily (MFS) profile" evidence="9">
    <location>
        <begin position="566"/>
        <end position="1004"/>
    </location>
</feature>
<dbReference type="InterPro" id="IPR042098">
    <property type="entry name" value="TauD-like_sf"/>
</dbReference>
<keyword evidence="6 7" id="KW-0472">Membrane</keyword>
<feature type="transmembrane region" description="Helical" evidence="7">
    <location>
        <begin position="608"/>
        <end position="627"/>
    </location>
</feature>
<feature type="transmembrane region" description="Helical" evidence="7">
    <location>
        <begin position="872"/>
        <end position="893"/>
    </location>
</feature>
<dbReference type="InterPro" id="IPR003819">
    <property type="entry name" value="TauD/TfdA-like"/>
</dbReference>
<dbReference type="InterPro" id="IPR020846">
    <property type="entry name" value="MFS_dom"/>
</dbReference>
<dbReference type="Pfam" id="PF07690">
    <property type="entry name" value="MFS_1"/>
    <property type="match status" value="1"/>
</dbReference>
<dbReference type="AlphaFoldDB" id="A0A1Q9CF06"/>
<keyword evidence="5" id="KW-0560">Oxidoreductase</keyword>
<evidence type="ECO:0000256" key="2">
    <source>
        <dbReference type="ARBA" id="ARBA00022448"/>
    </source>
</evidence>
<feature type="transmembrane region" description="Helical" evidence="7">
    <location>
        <begin position="905"/>
        <end position="932"/>
    </location>
</feature>
<dbReference type="InterPro" id="IPR011701">
    <property type="entry name" value="MFS"/>
</dbReference>
<evidence type="ECO:0000256" key="8">
    <source>
        <dbReference type="SAM" id="SignalP"/>
    </source>
</evidence>
<dbReference type="GO" id="GO:0016020">
    <property type="term" value="C:membrane"/>
    <property type="evidence" value="ECO:0007669"/>
    <property type="project" value="UniProtKB-SubCell"/>
</dbReference>
<dbReference type="SUPFAM" id="SSF51197">
    <property type="entry name" value="Clavaminate synthase-like"/>
    <property type="match status" value="1"/>
</dbReference>
<evidence type="ECO:0000259" key="9">
    <source>
        <dbReference type="PROSITE" id="PS50850"/>
    </source>
</evidence>
<dbReference type="OrthoDB" id="409565at2759"/>
<dbReference type="InterPro" id="IPR001958">
    <property type="entry name" value="Tet-R_TetA/multi-R_MdtG-like"/>
</dbReference>
<dbReference type="Pfam" id="PF02668">
    <property type="entry name" value="TauD"/>
    <property type="match status" value="1"/>
</dbReference>
<proteinExistence type="predicted"/>
<comment type="subcellular location">
    <subcellularLocation>
        <location evidence="1">Membrane</location>
        <topology evidence="1">Multi-pass membrane protein</topology>
    </subcellularLocation>
</comment>
<evidence type="ECO:0000313" key="10">
    <source>
        <dbReference type="EMBL" id="OLP81533.1"/>
    </source>
</evidence>
<sequence>MCLWWWAGTLGLICVMLNMIQTGVEVAKCPPFLTFALCGICASDMIWLATNLGFEVLGGEMERWRITPDSKQQHARTYEYALQQIKSKFAGSWLDVCIFTGVWFGSNLSFNCQGSLLRSVVGFLLMLCLLDFGLLLWHLILHLPCMYKYHKMHHSVQNTQPWTNEVEHPVEALGNAAVKHGSVVLVSSCFELSPNVALAYFMFATWYGVMVHSGYNPPPFDWIQGVPACSFIITPKHHQDHHSNGARNLGAITSIWETLFRKAMSRAPGKSAEATPPGRMGKTWKLASLRDISDDQLADLVQAVREHGVIVIPSQSWSLEEQEAFTSRLGEVTATVVGQAPDYFEVHPRVVRLSNFRADGTWKGARYQGAEVWHQDGDYMRMSERHILTVLCADKIPKKGGGTGFVDLVAAAAALPPSLRAKARGLSCFTSARRNAAYMKRDFTAEDAERYPDQRTPVLHRHPRDGRELLLMGSELSVFEDQEHQPDVETTQSLFKHALSPQWMYFHQYRPGDVIIWDNLQTLHKAMPFVNDGSDCRLLWRAQAFEDLQGLPRAQEAAARRIFNRRLYVIGAMRLIDSMNVNMIMPYGLEMVSMFLNKARDSPESATAYAWLVGLYSLFEIVFSPFWGVAADVVGRRPILLIGIAGTAIAPVLLGVGQSLTAVLLFRALGGFFCGNQAILRTYLGEIANKTNEARAFGFLVLCFVLGLIAGPFLGGLAFPAQWAPELFTGTVFEHYPVLFPNLLFGIFTAIVCIIGYICLEETLTEGKRSICGQKHEAGEAGDVELADTPCTADTKRCYPLHVLQAILAFCGVTGAVEAQNTLVILLWQYPVAAGGFGFSPQQVSIVQISGGLGPILCHLTFFQKLAKKLGLLNILALGFVLNSLSYGLYPLYALVADPAEYGLWRFVVLGLAEFTGMIGTFLLFSSVFVFVNRASEGLNRATVNGWANSGRALSRAIAPFFASQLLRAAEVVGPFGRYLSFYITTASLGLCFAISWTGLRKLT</sequence>
<evidence type="ECO:0000256" key="3">
    <source>
        <dbReference type="ARBA" id="ARBA00022692"/>
    </source>
</evidence>
<evidence type="ECO:0000256" key="5">
    <source>
        <dbReference type="ARBA" id="ARBA00023002"/>
    </source>
</evidence>
<evidence type="ECO:0000256" key="4">
    <source>
        <dbReference type="ARBA" id="ARBA00022989"/>
    </source>
</evidence>
<dbReference type="GO" id="GO:0022857">
    <property type="term" value="F:transmembrane transporter activity"/>
    <property type="evidence" value="ECO:0007669"/>
    <property type="project" value="InterPro"/>
</dbReference>
<reference evidence="10 11" key="1">
    <citation type="submission" date="2016-02" db="EMBL/GenBank/DDBJ databases">
        <title>Genome analysis of coral dinoflagellate symbionts highlights evolutionary adaptations to a symbiotic lifestyle.</title>
        <authorList>
            <person name="Aranda M."/>
            <person name="Li Y."/>
            <person name="Liew Y.J."/>
            <person name="Baumgarten S."/>
            <person name="Simakov O."/>
            <person name="Wilson M."/>
            <person name="Piel J."/>
            <person name="Ashoor H."/>
            <person name="Bougouffa S."/>
            <person name="Bajic V.B."/>
            <person name="Ryu T."/>
            <person name="Ravasi T."/>
            <person name="Bayer T."/>
            <person name="Micklem G."/>
            <person name="Kim H."/>
            <person name="Bhak J."/>
            <person name="Lajeunesse T.C."/>
            <person name="Voolstra C.R."/>
        </authorList>
    </citation>
    <scope>NUCLEOTIDE SEQUENCE [LARGE SCALE GENOMIC DNA]</scope>
    <source>
        <strain evidence="10 11">CCMP2467</strain>
    </source>
</reference>
<keyword evidence="3 7" id="KW-0812">Transmembrane</keyword>
<dbReference type="GO" id="GO:0008610">
    <property type="term" value="P:lipid biosynthetic process"/>
    <property type="evidence" value="ECO:0007669"/>
    <property type="project" value="InterPro"/>
</dbReference>
<keyword evidence="11" id="KW-1185">Reference proteome</keyword>
<feature type="signal peptide" evidence="8">
    <location>
        <begin position="1"/>
        <end position="22"/>
    </location>
</feature>
<evidence type="ECO:0000256" key="7">
    <source>
        <dbReference type="SAM" id="Phobius"/>
    </source>
</evidence>
<comment type="caution">
    <text evidence="10">The sequence shown here is derived from an EMBL/GenBank/DDBJ whole genome shotgun (WGS) entry which is preliminary data.</text>
</comment>
<gene>
    <name evidence="10" type="ORF">AK812_SmicGene37904</name>
</gene>
<evidence type="ECO:0000256" key="1">
    <source>
        <dbReference type="ARBA" id="ARBA00004141"/>
    </source>
</evidence>
<keyword evidence="8" id="KW-0732">Signal</keyword>
<feature type="transmembrane region" description="Helical" evidence="7">
    <location>
        <begin position="92"/>
        <end position="110"/>
    </location>
</feature>
<feature type="transmembrane region" description="Helical" evidence="7">
    <location>
        <begin position="116"/>
        <end position="141"/>
    </location>
</feature>
<evidence type="ECO:0000256" key="6">
    <source>
        <dbReference type="ARBA" id="ARBA00023136"/>
    </source>
</evidence>
<dbReference type="PRINTS" id="PR01035">
    <property type="entry name" value="TCRTETA"/>
</dbReference>
<feature type="transmembrane region" description="Helical" evidence="7">
    <location>
        <begin position="639"/>
        <end position="658"/>
    </location>
</feature>
<feature type="transmembrane region" description="Helical" evidence="7">
    <location>
        <begin position="696"/>
        <end position="719"/>
    </location>
</feature>
<dbReference type="Gene3D" id="1.20.1250.20">
    <property type="entry name" value="MFS general substrate transporter like domains"/>
    <property type="match status" value="1"/>
</dbReference>
<dbReference type="SUPFAM" id="SSF103473">
    <property type="entry name" value="MFS general substrate transporter"/>
    <property type="match status" value="1"/>
</dbReference>
<dbReference type="Pfam" id="PF04116">
    <property type="entry name" value="FA_hydroxylase"/>
    <property type="match status" value="1"/>
</dbReference>
<feature type="transmembrane region" description="Helical" evidence="7">
    <location>
        <begin position="664"/>
        <end position="684"/>
    </location>
</feature>
<dbReference type="InterPro" id="IPR006694">
    <property type="entry name" value="Fatty_acid_hydroxylase"/>
</dbReference>
<feature type="transmembrane region" description="Helical" evidence="7">
    <location>
        <begin position="567"/>
        <end position="588"/>
    </location>
</feature>
<keyword evidence="2" id="KW-0813">Transport</keyword>
<organism evidence="10 11">
    <name type="scientific">Symbiodinium microadriaticum</name>
    <name type="common">Dinoflagellate</name>
    <name type="synonym">Zooxanthella microadriatica</name>
    <dbReference type="NCBI Taxonomy" id="2951"/>
    <lineage>
        <taxon>Eukaryota</taxon>
        <taxon>Sar</taxon>
        <taxon>Alveolata</taxon>
        <taxon>Dinophyceae</taxon>
        <taxon>Suessiales</taxon>
        <taxon>Symbiodiniaceae</taxon>
        <taxon>Symbiodinium</taxon>
    </lineage>
</organism>
<protein>
    <submittedName>
        <fullName evidence="10">Putative peptide/nitrate transporter</fullName>
    </submittedName>
</protein>
<feature type="transmembrane region" description="Helical" evidence="7">
    <location>
        <begin position="32"/>
        <end position="54"/>
    </location>
</feature>
<evidence type="ECO:0000313" key="11">
    <source>
        <dbReference type="Proteomes" id="UP000186817"/>
    </source>
</evidence>
<dbReference type="GO" id="GO:0016491">
    <property type="term" value="F:oxidoreductase activity"/>
    <property type="evidence" value="ECO:0007669"/>
    <property type="project" value="UniProtKB-KW"/>
</dbReference>
<dbReference type="Proteomes" id="UP000186817">
    <property type="component" value="Unassembled WGS sequence"/>
</dbReference>
<dbReference type="EMBL" id="LSRX01001271">
    <property type="protein sequence ID" value="OLP81533.1"/>
    <property type="molecule type" value="Genomic_DNA"/>
</dbReference>
<accession>A0A1Q9CF06</accession>
<keyword evidence="4 7" id="KW-1133">Transmembrane helix</keyword>